<dbReference type="Proteomes" id="UP000001307">
    <property type="component" value="Unassembled WGS sequence"/>
</dbReference>
<evidence type="ECO:0000313" key="2">
    <source>
        <dbReference type="EMBL" id="CBY14420.1"/>
    </source>
</evidence>
<keyword evidence="3" id="KW-1185">Reference proteome</keyword>
<gene>
    <name evidence="2" type="ORF">GSOID_T00007419001</name>
</gene>
<organism evidence="2">
    <name type="scientific">Oikopleura dioica</name>
    <name type="common">Tunicate</name>
    <dbReference type="NCBI Taxonomy" id="34765"/>
    <lineage>
        <taxon>Eukaryota</taxon>
        <taxon>Metazoa</taxon>
        <taxon>Chordata</taxon>
        <taxon>Tunicata</taxon>
        <taxon>Appendicularia</taxon>
        <taxon>Copelata</taxon>
        <taxon>Oikopleuridae</taxon>
        <taxon>Oikopleura</taxon>
    </lineage>
</organism>
<dbReference type="InParanoid" id="E4XXM6"/>
<dbReference type="EMBL" id="FN653284">
    <property type="protein sequence ID" value="CBY14420.1"/>
    <property type="molecule type" value="Genomic_DNA"/>
</dbReference>
<reference evidence="2" key="1">
    <citation type="journal article" date="2010" name="Science">
        <title>Plasticity of animal genome architecture unmasked by rapid evolution of a pelagic tunicate.</title>
        <authorList>
            <person name="Denoeud F."/>
            <person name="Henriet S."/>
            <person name="Mungpakdee S."/>
            <person name="Aury J.M."/>
            <person name="Da Silva C."/>
            <person name="Brinkmann H."/>
            <person name="Mikhaleva J."/>
            <person name="Olsen L.C."/>
            <person name="Jubin C."/>
            <person name="Canestro C."/>
            <person name="Bouquet J.M."/>
            <person name="Danks G."/>
            <person name="Poulain J."/>
            <person name="Campsteijn C."/>
            <person name="Adamski M."/>
            <person name="Cross I."/>
            <person name="Yadetie F."/>
            <person name="Muffato M."/>
            <person name="Louis A."/>
            <person name="Butcher S."/>
            <person name="Tsagkogeorga G."/>
            <person name="Konrad A."/>
            <person name="Singh S."/>
            <person name="Jensen M.F."/>
            <person name="Cong E.H."/>
            <person name="Eikeseth-Otteraa H."/>
            <person name="Noel B."/>
            <person name="Anthouard V."/>
            <person name="Porcel B.M."/>
            <person name="Kachouri-Lafond R."/>
            <person name="Nishino A."/>
            <person name="Ugolini M."/>
            <person name="Chourrout P."/>
            <person name="Nishida H."/>
            <person name="Aasland R."/>
            <person name="Huzurbazar S."/>
            <person name="Westhof E."/>
            <person name="Delsuc F."/>
            <person name="Lehrach H."/>
            <person name="Reinhardt R."/>
            <person name="Weissenbach J."/>
            <person name="Roy S.W."/>
            <person name="Artiguenave F."/>
            <person name="Postlethwait J.H."/>
            <person name="Manak J.R."/>
            <person name="Thompson E.M."/>
            <person name="Jaillon O."/>
            <person name="Du Pasquier L."/>
            <person name="Boudinot P."/>
            <person name="Liberles D.A."/>
            <person name="Volff J.N."/>
            <person name="Philippe H."/>
            <person name="Lenhard B."/>
            <person name="Roest Crollius H."/>
            <person name="Wincker P."/>
            <person name="Chourrout D."/>
        </authorList>
    </citation>
    <scope>NUCLEOTIDE SEQUENCE [LARGE SCALE GENOMIC DNA]</scope>
</reference>
<evidence type="ECO:0000256" key="1">
    <source>
        <dbReference type="SAM" id="MobiDB-lite"/>
    </source>
</evidence>
<protein>
    <submittedName>
        <fullName evidence="2">Uncharacterized protein</fullName>
    </submittedName>
</protein>
<name>E4XXM6_OIKDI</name>
<feature type="compositionally biased region" description="Low complexity" evidence="1">
    <location>
        <begin position="190"/>
        <end position="204"/>
    </location>
</feature>
<feature type="compositionally biased region" description="Polar residues" evidence="1">
    <location>
        <begin position="165"/>
        <end position="188"/>
    </location>
</feature>
<feature type="region of interest" description="Disordered" evidence="1">
    <location>
        <begin position="165"/>
        <end position="204"/>
    </location>
</feature>
<evidence type="ECO:0000313" key="3">
    <source>
        <dbReference type="Proteomes" id="UP000001307"/>
    </source>
</evidence>
<accession>E4XXM6</accession>
<sequence length="223" mass="24136">MDKSGLTKEFSFEWKSLNGVRRHQTSRATDELVPITITFFQVLTEIGTSLGDSNCATSGISFWYEPNSNNDEPNFWKQEAPVFKNPDDSTLNNLRFKKGAEGWNKGDYVLSQDADGSWSIIGPSSTISLSKNACVTGDHANSIKVSQLASDSKSCHGNPITAAPQCSSSTITMTSRPDQPSSSTTDAKITTAAPPLSSTSTAFSKEQCDEDCRELCAMHGFKA</sequence>
<proteinExistence type="predicted"/>
<dbReference type="AlphaFoldDB" id="E4XXM6"/>